<dbReference type="GO" id="GO:0016874">
    <property type="term" value="F:ligase activity"/>
    <property type="evidence" value="ECO:0007669"/>
    <property type="project" value="UniProtKB-KW"/>
</dbReference>
<proteinExistence type="inferred from homology"/>
<gene>
    <name evidence="8" type="ORF">APICC_03900</name>
</gene>
<dbReference type="PROSITE" id="PS50072">
    <property type="entry name" value="CSA_PPIASE_2"/>
    <property type="match status" value="1"/>
</dbReference>
<feature type="coiled-coil region" evidence="6">
    <location>
        <begin position="83"/>
        <end position="110"/>
    </location>
</feature>
<comment type="catalytic activity">
    <reaction evidence="1 5">
        <text>[protein]-peptidylproline (omega=180) = [protein]-peptidylproline (omega=0)</text>
        <dbReference type="Rhea" id="RHEA:16237"/>
        <dbReference type="Rhea" id="RHEA-COMP:10747"/>
        <dbReference type="Rhea" id="RHEA-COMP:10748"/>
        <dbReference type="ChEBI" id="CHEBI:83833"/>
        <dbReference type="ChEBI" id="CHEBI:83834"/>
        <dbReference type="EC" id="5.2.1.8"/>
    </reaction>
</comment>
<dbReference type="InterPro" id="IPR029000">
    <property type="entry name" value="Cyclophilin-like_dom_sf"/>
</dbReference>
<evidence type="ECO:0000256" key="5">
    <source>
        <dbReference type="RuleBase" id="RU363019"/>
    </source>
</evidence>
<evidence type="ECO:0000313" key="8">
    <source>
        <dbReference type="EMBL" id="PBC28001.1"/>
    </source>
</evidence>
<keyword evidence="3 5" id="KW-0697">Rotamase</keyword>
<evidence type="ECO:0000313" key="9">
    <source>
        <dbReference type="Proteomes" id="UP000242457"/>
    </source>
</evidence>
<sequence>MDKKEYKKYKQRIAQTEAKIDNKAPPFHVAYYYDKHNMRSDLTRIREIDRENMTLLRRINIIVRFGGNIDCWLPKIIYRPKFYEQQKAENKKIKTQNKNILQKIQNATIKVIGLQLIPDHCMVKDLSLLKEMNPSIRTKCFFEIEIKGDQKLGCIQFELYNDIVPQTCKNFAELCRGFNGLSYKNTPFHRIVSGYWCQGGDVTKFNGSGGISIYGDFFENENYNLHHAGPGILSMCNENENKSNSKFNLTFKRLETVNEKNVVFGKVIAGLSNIYKIEEFGTKTGKPFKTIIVSNCGII</sequence>
<dbReference type="EMBL" id="KZ288325">
    <property type="protein sequence ID" value="PBC28001.1"/>
    <property type="molecule type" value="Genomic_DNA"/>
</dbReference>
<dbReference type="OrthoDB" id="193499at2759"/>
<dbReference type="InterPro" id="IPR002130">
    <property type="entry name" value="Cyclophilin-type_PPIase_dom"/>
</dbReference>
<feature type="domain" description="PPIase cyclophilin-type" evidence="7">
    <location>
        <begin position="148"/>
        <end position="298"/>
    </location>
</feature>
<accession>A0A2A3EAA9</accession>
<keyword evidence="8" id="KW-0436">Ligase</keyword>
<dbReference type="PRINTS" id="PR00153">
    <property type="entry name" value="CSAPPISMRASE"/>
</dbReference>
<protein>
    <recommendedName>
        <fullName evidence="5">Peptidyl-prolyl cis-trans isomerase</fullName>
        <shortName evidence="5">PPIase</shortName>
        <ecNumber evidence="5">5.2.1.8</ecNumber>
    </recommendedName>
</protein>
<dbReference type="Pfam" id="PF00160">
    <property type="entry name" value="Pro_isomerase"/>
    <property type="match status" value="1"/>
</dbReference>
<evidence type="ECO:0000256" key="6">
    <source>
        <dbReference type="SAM" id="Coils"/>
    </source>
</evidence>
<evidence type="ECO:0000256" key="3">
    <source>
        <dbReference type="ARBA" id="ARBA00023110"/>
    </source>
</evidence>
<comment type="similarity">
    <text evidence="5">Belongs to the cyclophilin-type PPIase family.</text>
</comment>
<evidence type="ECO:0000256" key="4">
    <source>
        <dbReference type="ARBA" id="ARBA00023235"/>
    </source>
</evidence>
<evidence type="ECO:0000259" key="7">
    <source>
        <dbReference type="PROSITE" id="PS50072"/>
    </source>
</evidence>
<keyword evidence="9" id="KW-1185">Reference proteome</keyword>
<keyword evidence="6" id="KW-0175">Coiled coil</keyword>
<dbReference type="GO" id="GO:0005737">
    <property type="term" value="C:cytoplasm"/>
    <property type="evidence" value="ECO:0007669"/>
    <property type="project" value="TreeGrafter"/>
</dbReference>
<dbReference type="Gene3D" id="2.40.100.10">
    <property type="entry name" value="Cyclophilin-like"/>
    <property type="match status" value="1"/>
</dbReference>
<comment type="similarity">
    <text evidence="2">Belongs to the CFAP97 family.</text>
</comment>
<dbReference type="SUPFAM" id="SSF50891">
    <property type="entry name" value="Cyclophilin-like"/>
    <property type="match status" value="1"/>
</dbReference>
<dbReference type="PANTHER" id="PTHR11071">
    <property type="entry name" value="PEPTIDYL-PROLYL CIS-TRANS ISOMERASE"/>
    <property type="match status" value="1"/>
</dbReference>
<dbReference type="Pfam" id="PF13879">
    <property type="entry name" value="Hmw_CFAP97"/>
    <property type="match status" value="1"/>
</dbReference>
<evidence type="ECO:0000256" key="2">
    <source>
        <dbReference type="ARBA" id="ARBA00008315"/>
    </source>
</evidence>
<dbReference type="GO" id="GO:0016018">
    <property type="term" value="F:cyclosporin A binding"/>
    <property type="evidence" value="ECO:0007669"/>
    <property type="project" value="TreeGrafter"/>
</dbReference>
<name>A0A2A3EAA9_APICC</name>
<organism evidence="8 9">
    <name type="scientific">Apis cerana cerana</name>
    <name type="common">Oriental honeybee</name>
    <dbReference type="NCBI Taxonomy" id="94128"/>
    <lineage>
        <taxon>Eukaryota</taxon>
        <taxon>Metazoa</taxon>
        <taxon>Ecdysozoa</taxon>
        <taxon>Arthropoda</taxon>
        <taxon>Hexapoda</taxon>
        <taxon>Insecta</taxon>
        <taxon>Pterygota</taxon>
        <taxon>Neoptera</taxon>
        <taxon>Endopterygota</taxon>
        <taxon>Hymenoptera</taxon>
        <taxon>Apocrita</taxon>
        <taxon>Aculeata</taxon>
        <taxon>Apoidea</taxon>
        <taxon>Anthophila</taxon>
        <taxon>Apidae</taxon>
        <taxon>Apis</taxon>
    </lineage>
</organism>
<dbReference type="GO" id="GO:0006457">
    <property type="term" value="P:protein folding"/>
    <property type="evidence" value="ECO:0007669"/>
    <property type="project" value="TreeGrafter"/>
</dbReference>
<dbReference type="Proteomes" id="UP000242457">
    <property type="component" value="Unassembled WGS sequence"/>
</dbReference>
<reference evidence="8 9" key="1">
    <citation type="submission" date="2014-07" db="EMBL/GenBank/DDBJ databases">
        <title>Genomic and transcriptomic analysis on Apis cerana provide comprehensive insights into honey bee biology.</title>
        <authorList>
            <person name="Diao Q."/>
            <person name="Sun L."/>
            <person name="Zheng H."/>
            <person name="Zheng H."/>
            <person name="Xu S."/>
            <person name="Wang S."/>
            <person name="Zeng Z."/>
            <person name="Hu F."/>
            <person name="Su S."/>
            <person name="Wu J."/>
        </authorList>
    </citation>
    <scope>NUCLEOTIDE SEQUENCE [LARGE SCALE GENOMIC DNA]</scope>
    <source>
        <tissue evidence="8">Pupae without intestine</tissue>
    </source>
</reference>
<dbReference type="FunFam" id="2.40.100.10:FF:000025">
    <property type="entry name" value="Peptidyl-prolyl cis-trans isomerase CYP19-2"/>
    <property type="match status" value="1"/>
</dbReference>
<dbReference type="EC" id="5.2.1.8" evidence="5"/>
<dbReference type="GO" id="GO:0003755">
    <property type="term" value="F:peptidyl-prolyl cis-trans isomerase activity"/>
    <property type="evidence" value="ECO:0007669"/>
    <property type="project" value="UniProtKB-UniRule"/>
</dbReference>
<comment type="function">
    <text evidence="5">PPIases accelerate the folding of proteins. It catalyzes the cis-trans isomerization of proline imidic peptide bonds in oligopeptides.</text>
</comment>
<dbReference type="AlphaFoldDB" id="A0A2A3EAA9"/>
<dbReference type="STRING" id="94128.A0A2A3EAA9"/>
<dbReference type="PANTHER" id="PTHR11071:SF561">
    <property type="entry name" value="PEPTIDYL-PROLYL CIS-TRANS ISOMERASE D-RELATED"/>
    <property type="match status" value="1"/>
</dbReference>
<keyword evidence="4 5" id="KW-0413">Isomerase</keyword>
<evidence type="ECO:0000256" key="1">
    <source>
        <dbReference type="ARBA" id="ARBA00000971"/>
    </source>
</evidence>
<dbReference type="InterPro" id="IPR029488">
    <property type="entry name" value="Hmw/CFAP97"/>
</dbReference>